<keyword evidence="1" id="KW-0614">Plasmid</keyword>
<name>A0A1C7FGY1_9VIBR</name>
<gene>
    <name evidence="1" type="ORF">VSVS05_04309</name>
</gene>
<evidence type="ECO:0000313" key="2">
    <source>
        <dbReference type="Proteomes" id="UP000092528"/>
    </source>
</evidence>
<accession>A0A1C7FGY1</accession>
<sequence>MMGIAATAIAYHEGKAQRFLVAVTATSGLQMASRNSRYGARCEGMGTQWTGYVAFFA</sequence>
<keyword evidence="2" id="KW-1185">Reference proteome</keyword>
<protein>
    <submittedName>
        <fullName evidence="1">Uncharacterized protein</fullName>
    </submittedName>
</protein>
<organism evidence="1 2">
    <name type="scientific">Vibrio scophthalmi</name>
    <dbReference type="NCBI Taxonomy" id="45658"/>
    <lineage>
        <taxon>Bacteria</taxon>
        <taxon>Pseudomonadati</taxon>
        <taxon>Pseudomonadota</taxon>
        <taxon>Gammaproteobacteria</taxon>
        <taxon>Vibrionales</taxon>
        <taxon>Vibrionaceae</taxon>
        <taxon>Vibrio</taxon>
    </lineage>
</organism>
<dbReference type="AlphaFoldDB" id="A0A1C7FGY1"/>
<dbReference type="EMBL" id="CP016416">
    <property type="protein sequence ID" value="ANU39345.1"/>
    <property type="molecule type" value="Genomic_DNA"/>
</dbReference>
<geneLocation type="plasmid" evidence="2">
    <name>pvs127</name>
</geneLocation>
<evidence type="ECO:0000313" key="1">
    <source>
        <dbReference type="EMBL" id="ANU39345.1"/>
    </source>
</evidence>
<dbReference type="Proteomes" id="UP000092528">
    <property type="component" value="Plasmid pVS127"/>
</dbReference>
<reference evidence="1 2" key="1">
    <citation type="submission" date="2016-07" db="EMBL/GenBank/DDBJ databases">
        <title>Genome sequencing of Vibrio scophthalmi strain VS-05, an isolated from Paralichthys olivaceus.</title>
        <authorList>
            <person name="Han H.-J."/>
        </authorList>
    </citation>
    <scope>NUCLEOTIDE SEQUENCE [LARGE SCALE GENOMIC DNA]</scope>
    <source>
        <strain evidence="1 2">VS-05</strain>
        <plasmid evidence="2">pvs127</plasmid>
    </source>
</reference>
<proteinExistence type="predicted"/>